<name>A0A7M7N964_STRPU</name>
<keyword evidence="3" id="KW-1185">Reference proteome</keyword>
<feature type="region of interest" description="Disordered" evidence="1">
    <location>
        <begin position="209"/>
        <end position="232"/>
    </location>
</feature>
<dbReference type="Proteomes" id="UP000007110">
    <property type="component" value="Unassembled WGS sequence"/>
</dbReference>
<accession>A0A7M7N964</accession>
<dbReference type="GeneID" id="592490"/>
<evidence type="ECO:0000256" key="1">
    <source>
        <dbReference type="SAM" id="MobiDB-lite"/>
    </source>
</evidence>
<dbReference type="EnsemblMetazoa" id="XM_030977255">
    <property type="protein sequence ID" value="XP_030833115"/>
    <property type="gene ID" value="LOC592490"/>
</dbReference>
<dbReference type="OMA" id="GHKANRI"/>
<organism evidence="2 3">
    <name type="scientific">Strongylocentrotus purpuratus</name>
    <name type="common">Purple sea urchin</name>
    <dbReference type="NCBI Taxonomy" id="7668"/>
    <lineage>
        <taxon>Eukaryota</taxon>
        <taxon>Metazoa</taxon>
        <taxon>Echinodermata</taxon>
        <taxon>Eleutherozoa</taxon>
        <taxon>Echinozoa</taxon>
        <taxon>Echinoidea</taxon>
        <taxon>Euechinoidea</taxon>
        <taxon>Echinacea</taxon>
        <taxon>Camarodonta</taxon>
        <taxon>Echinidea</taxon>
        <taxon>Strongylocentrotidae</taxon>
        <taxon>Strongylocentrotus</taxon>
    </lineage>
</organism>
<feature type="region of interest" description="Disordered" evidence="1">
    <location>
        <begin position="263"/>
        <end position="300"/>
    </location>
</feature>
<dbReference type="InParanoid" id="A0A7M7N964"/>
<feature type="region of interest" description="Disordered" evidence="1">
    <location>
        <begin position="45"/>
        <end position="69"/>
    </location>
</feature>
<evidence type="ECO:0000313" key="3">
    <source>
        <dbReference type="Proteomes" id="UP000007110"/>
    </source>
</evidence>
<reference evidence="2" key="2">
    <citation type="submission" date="2021-01" db="UniProtKB">
        <authorList>
            <consortium name="EnsemblMetazoa"/>
        </authorList>
    </citation>
    <scope>IDENTIFICATION</scope>
</reference>
<dbReference type="OrthoDB" id="10038598at2759"/>
<feature type="region of interest" description="Disordered" evidence="1">
    <location>
        <begin position="327"/>
        <end position="378"/>
    </location>
</feature>
<dbReference type="RefSeq" id="XP_030833115.1">
    <property type="nucleotide sequence ID" value="XM_030977255.1"/>
</dbReference>
<sequence>MRRSTRFLPLKSTAIITMPNLAKKKVFTTQYYDDYHKAKKKFVQPGMRPTSAHRSNNPHPQSDFLEPKNIKQKDAQMALQHRVQRAVQDYVLKSIGEGKLGNIKKIMEHREYPQLTQSLPAGPDHGPGISIHPNQPKHVDLNGFIASSLNILEDSQRVDKKELKRERGNHYKAAAKTYGQIPATPPPRPPSVKLQTLSRKPLLNLSTQSMTLGTKTKRTHTPPTPPLQARRPKSVAYEAQAAALAGSGASTPMQRPVLYRSKTAPGQAEMEGKDNSNENDDEKAVEESHPAPKATTDSLAPKMKAWVEGATDFEKDVAYNMLQSLNGAQPVPRPAAPGNAMMNPRRSMPANSRVPAATHVYNPPSPAPRQAVPNRNGRDDTHVQAWMRQLREKLELQQPGLDVRQLPKSMAASHPQAPRKKRVTIAEEYRHENSHFMMTKPTYRRHFIIAPDWVSERTSHRRLQQQGWARKSRLGSQGVGY</sequence>
<protein>
    <submittedName>
        <fullName evidence="2">Uncharacterized protein</fullName>
    </submittedName>
</protein>
<dbReference type="AlphaFoldDB" id="A0A7M7N964"/>
<proteinExistence type="predicted"/>
<evidence type="ECO:0000313" key="2">
    <source>
        <dbReference type="EnsemblMetazoa" id="XP_030833115"/>
    </source>
</evidence>
<reference evidence="3" key="1">
    <citation type="submission" date="2015-02" db="EMBL/GenBank/DDBJ databases">
        <title>Genome sequencing for Strongylocentrotus purpuratus.</title>
        <authorList>
            <person name="Murali S."/>
            <person name="Liu Y."/>
            <person name="Vee V."/>
            <person name="English A."/>
            <person name="Wang M."/>
            <person name="Skinner E."/>
            <person name="Han Y."/>
            <person name="Muzny D.M."/>
            <person name="Worley K.C."/>
            <person name="Gibbs R.A."/>
        </authorList>
    </citation>
    <scope>NUCLEOTIDE SEQUENCE</scope>
</reference>
<feature type="region of interest" description="Disordered" evidence="1">
    <location>
        <begin position="460"/>
        <end position="481"/>
    </location>
</feature>